<dbReference type="EMBL" id="NJEU01001789">
    <property type="protein sequence ID" value="PHH60661.1"/>
    <property type="molecule type" value="Genomic_DNA"/>
</dbReference>
<evidence type="ECO:0000313" key="1">
    <source>
        <dbReference type="EMBL" id="PHH60661.1"/>
    </source>
</evidence>
<dbReference type="OrthoDB" id="10485883at2759"/>
<accession>A0A2C5Y1A6</accession>
<dbReference type="AlphaFoldDB" id="A0A2C5Y1A6"/>
<organism evidence="1 2">
    <name type="scientific">Ophiocordyceps australis</name>
    <dbReference type="NCBI Taxonomy" id="1399860"/>
    <lineage>
        <taxon>Eukaryota</taxon>
        <taxon>Fungi</taxon>
        <taxon>Dikarya</taxon>
        <taxon>Ascomycota</taxon>
        <taxon>Pezizomycotina</taxon>
        <taxon>Sordariomycetes</taxon>
        <taxon>Hypocreomycetidae</taxon>
        <taxon>Hypocreales</taxon>
        <taxon>Ophiocordycipitaceae</taxon>
        <taxon>Ophiocordyceps</taxon>
    </lineage>
</organism>
<comment type="caution">
    <text evidence="1">The sequence shown here is derived from an EMBL/GenBank/DDBJ whole genome shotgun (WGS) entry which is preliminary data.</text>
</comment>
<sequence>MVVQAQAAVVALGEAVGDELGVFALVCAAAGLLCETHARISKGIYSWERIQRLASLGALQHLISDLSSINKTHGETSSWRKLHFATTALIQTLAGAVARLVHHEGQAERSGEEAAARRRVPPLLARLTWFEGEDEAWRVAAGLVVDEMERRTDGILAMVGGQAAQGECGF</sequence>
<protein>
    <submittedName>
        <fullName evidence="1">Uncharacterized protein</fullName>
    </submittedName>
</protein>
<keyword evidence="2" id="KW-1185">Reference proteome</keyword>
<proteinExistence type="predicted"/>
<evidence type="ECO:0000313" key="2">
    <source>
        <dbReference type="Proteomes" id="UP000224854"/>
    </source>
</evidence>
<reference evidence="1 2" key="1">
    <citation type="submission" date="2017-06" db="EMBL/GenBank/DDBJ databases">
        <title>Ant-infecting Ophiocordyceps genomes reveal a high diversity of potential behavioral manipulation genes and a possible major role for enterotoxins.</title>
        <authorList>
            <person name="De Bekker C."/>
            <person name="Evans H.C."/>
            <person name="Brachmann A."/>
            <person name="Hughes D.P."/>
        </authorList>
    </citation>
    <scope>NUCLEOTIDE SEQUENCE [LARGE SCALE GENOMIC DNA]</scope>
    <source>
        <strain evidence="1 2">1348a</strain>
    </source>
</reference>
<gene>
    <name evidence="1" type="ORF">CDD82_2246</name>
</gene>
<dbReference type="Proteomes" id="UP000224854">
    <property type="component" value="Unassembled WGS sequence"/>
</dbReference>
<name>A0A2C5Y1A6_9HYPO</name>